<gene>
    <name evidence="7 8" type="primary">uxaC</name>
    <name evidence="8" type="ORF">GSF22_13910</name>
</gene>
<organism evidence="8 9">
    <name type="scientific">Micromonospora echinofusca</name>
    <dbReference type="NCBI Taxonomy" id="47858"/>
    <lineage>
        <taxon>Bacteria</taxon>
        <taxon>Bacillati</taxon>
        <taxon>Actinomycetota</taxon>
        <taxon>Actinomycetes</taxon>
        <taxon>Micromonosporales</taxon>
        <taxon>Micromonosporaceae</taxon>
        <taxon>Micromonospora</taxon>
    </lineage>
</organism>
<dbReference type="GO" id="GO:0008880">
    <property type="term" value="F:glucuronate isomerase activity"/>
    <property type="evidence" value="ECO:0007669"/>
    <property type="project" value="UniProtKB-EC"/>
</dbReference>
<evidence type="ECO:0000256" key="4">
    <source>
        <dbReference type="ARBA" id="ARBA00012546"/>
    </source>
</evidence>
<dbReference type="NCBIfam" id="NF002794">
    <property type="entry name" value="PRK02925.1"/>
    <property type="match status" value="1"/>
</dbReference>
<keyword evidence="6 7" id="KW-0413">Isomerase</keyword>
<dbReference type="Proteomes" id="UP000823521">
    <property type="component" value="Unassembled WGS sequence"/>
</dbReference>
<sequence length="487" mass="54070">MPGITPDLLFPAEAGQRALARELYALVESLPIISPHGHIDPALLAEDTPFPDPARLLIVPDHYLTRMLLSQGVPPAQLGVPTRDGDPVETDGRTIWRRFAAHWHLFRGTPSRLWLEQTFRTVFDIDLRLGPDTADEIYDRMAAKLAEPEFRPRALFERFRIEVLATTESPLDDLGRHAKLAADGWGGPGGRVITTFRPDNVVDMEFEGWAENVAWLGELAGEDTGTYPGYLAALRRRREAFVAAGATSSDHGHPTARTLRLSDAEAAQLFDRGMRGRADAADAEAFRAHMLVEFARMSIDDGLVMQLHPGSVRNHNRWLYATHGRDVGGDIPQATEYLHALTPLLDAYGNDPRLRVVVYTLDEYTFTRELAPLAGGYAALYLGAPWWFLDAPEVLRRFREAVTETAGFYNTAGFVDDTRAFCSIPVRHDVARRIDAGFLARLVAEHRLPLDEAAETIVDLAYHLPKKVFRIGEPLAPTAPTSEGSAQ</sequence>
<evidence type="ECO:0000313" key="8">
    <source>
        <dbReference type="EMBL" id="MBO4207092.1"/>
    </source>
</evidence>
<dbReference type="PANTHER" id="PTHR30068">
    <property type="entry name" value="URONATE ISOMERASE"/>
    <property type="match status" value="1"/>
</dbReference>
<dbReference type="RefSeq" id="WP_208813991.1">
    <property type="nucleotide sequence ID" value="NZ_WVUH01000102.1"/>
</dbReference>
<keyword evidence="9" id="KW-1185">Reference proteome</keyword>
<dbReference type="Gene3D" id="1.10.2020.10">
    <property type="entry name" value="uronate isomerase, domain 2, chain A"/>
    <property type="match status" value="1"/>
</dbReference>
<comment type="similarity">
    <text evidence="3 7">Belongs to the metallo-dependent hydrolases superfamily. Uronate isomerase family.</text>
</comment>
<dbReference type="Pfam" id="PF02614">
    <property type="entry name" value="UxaC"/>
    <property type="match status" value="1"/>
</dbReference>
<evidence type="ECO:0000256" key="2">
    <source>
        <dbReference type="ARBA" id="ARBA00004892"/>
    </source>
</evidence>
<protein>
    <recommendedName>
        <fullName evidence="5 7">Uronate isomerase</fullName>
        <ecNumber evidence="4 7">5.3.1.12</ecNumber>
    </recommendedName>
    <alternativeName>
        <fullName evidence="7">Glucuronate isomerase</fullName>
    </alternativeName>
    <alternativeName>
        <fullName evidence="7">Uronic isomerase</fullName>
    </alternativeName>
</protein>
<dbReference type="InterPro" id="IPR032466">
    <property type="entry name" value="Metal_Hydrolase"/>
</dbReference>
<dbReference type="EC" id="5.3.1.12" evidence="4 7"/>
<reference evidence="8 9" key="1">
    <citation type="submission" date="2019-12" db="EMBL/GenBank/DDBJ databases">
        <title>Whole genome sequencing of endophytic Actinobacterium Micromonospora sp. MPMI6T.</title>
        <authorList>
            <person name="Evv R."/>
            <person name="Podile A.R."/>
        </authorList>
    </citation>
    <scope>NUCLEOTIDE SEQUENCE [LARGE SCALE GENOMIC DNA]</scope>
    <source>
        <strain evidence="8 9">MPMI6</strain>
    </source>
</reference>
<evidence type="ECO:0000256" key="1">
    <source>
        <dbReference type="ARBA" id="ARBA00001165"/>
    </source>
</evidence>
<dbReference type="Gene3D" id="3.20.20.140">
    <property type="entry name" value="Metal-dependent hydrolases"/>
    <property type="match status" value="1"/>
</dbReference>
<name>A0ABS3VRE6_MICEH</name>
<dbReference type="EMBL" id="WVUH01000102">
    <property type="protein sequence ID" value="MBO4207092.1"/>
    <property type="molecule type" value="Genomic_DNA"/>
</dbReference>
<dbReference type="HAMAP" id="MF_00675">
    <property type="entry name" value="UxaC"/>
    <property type="match status" value="1"/>
</dbReference>
<evidence type="ECO:0000256" key="3">
    <source>
        <dbReference type="ARBA" id="ARBA00008397"/>
    </source>
</evidence>
<accession>A0ABS3VRE6</accession>
<comment type="caution">
    <text evidence="8">The sequence shown here is derived from an EMBL/GenBank/DDBJ whole genome shotgun (WGS) entry which is preliminary data.</text>
</comment>
<comment type="pathway">
    <text evidence="2 7">Carbohydrate metabolism; pentose and glucuronate interconversion.</text>
</comment>
<comment type="catalytic activity">
    <reaction evidence="1 7">
        <text>D-glucuronate = D-fructuronate</text>
        <dbReference type="Rhea" id="RHEA:13049"/>
        <dbReference type="ChEBI" id="CHEBI:58720"/>
        <dbReference type="ChEBI" id="CHEBI:59863"/>
        <dbReference type="EC" id="5.3.1.12"/>
    </reaction>
</comment>
<evidence type="ECO:0000313" key="9">
    <source>
        <dbReference type="Proteomes" id="UP000823521"/>
    </source>
</evidence>
<evidence type="ECO:0000256" key="5">
    <source>
        <dbReference type="ARBA" id="ARBA00020555"/>
    </source>
</evidence>
<proteinExistence type="inferred from homology"/>
<evidence type="ECO:0000256" key="7">
    <source>
        <dbReference type="HAMAP-Rule" id="MF_00675"/>
    </source>
</evidence>
<dbReference type="PANTHER" id="PTHR30068:SF4">
    <property type="entry name" value="URONATE ISOMERASE"/>
    <property type="match status" value="1"/>
</dbReference>
<dbReference type="InterPro" id="IPR003766">
    <property type="entry name" value="Uronate_isomerase"/>
</dbReference>
<comment type="catalytic activity">
    <reaction evidence="7">
        <text>aldehydo-D-galacturonate = keto-D-tagaturonate</text>
        <dbReference type="Rhea" id="RHEA:27702"/>
        <dbReference type="ChEBI" id="CHEBI:12952"/>
        <dbReference type="ChEBI" id="CHEBI:17886"/>
    </reaction>
</comment>
<dbReference type="SUPFAM" id="SSF51556">
    <property type="entry name" value="Metallo-dependent hydrolases"/>
    <property type="match status" value="1"/>
</dbReference>
<evidence type="ECO:0000256" key="6">
    <source>
        <dbReference type="ARBA" id="ARBA00023235"/>
    </source>
</evidence>